<dbReference type="AlphaFoldDB" id="T0K752"/>
<protein>
    <submittedName>
        <fullName evidence="1">Uncharacterized protein</fullName>
    </submittedName>
</protein>
<dbReference type="Proteomes" id="UP000015530">
    <property type="component" value="Unassembled WGS sequence"/>
</dbReference>
<organism evidence="1 2">
    <name type="scientific">Colletotrichum gloeosporioides (strain Cg-14)</name>
    <name type="common">Anthracnose fungus</name>
    <name type="synonym">Glomerella cingulata</name>
    <dbReference type="NCBI Taxonomy" id="1237896"/>
    <lineage>
        <taxon>Eukaryota</taxon>
        <taxon>Fungi</taxon>
        <taxon>Dikarya</taxon>
        <taxon>Ascomycota</taxon>
        <taxon>Pezizomycotina</taxon>
        <taxon>Sordariomycetes</taxon>
        <taxon>Hypocreomycetidae</taxon>
        <taxon>Glomerellales</taxon>
        <taxon>Glomerellaceae</taxon>
        <taxon>Colletotrichum</taxon>
        <taxon>Colletotrichum gloeosporioides species complex</taxon>
    </lineage>
</organism>
<sequence>MNKRPSIAYDFTIYKNRLNDMDIWQTQP</sequence>
<gene>
    <name evidence="1" type="ORF">CGLO_13004</name>
</gene>
<dbReference type="EMBL" id="AMYD01002812">
    <property type="protein sequence ID" value="EQB47824.1"/>
    <property type="molecule type" value="Genomic_DNA"/>
</dbReference>
<comment type="caution">
    <text evidence="1">The sequence shown here is derived from an EMBL/GenBank/DDBJ whole genome shotgun (WGS) entry which is preliminary data.</text>
</comment>
<name>T0K752_COLGC</name>
<proteinExistence type="predicted"/>
<accession>T0K752</accession>
<evidence type="ECO:0000313" key="1">
    <source>
        <dbReference type="EMBL" id="EQB47824.1"/>
    </source>
</evidence>
<reference evidence="2" key="1">
    <citation type="journal article" date="2013" name="Mol. Plant Microbe Interact.">
        <title>Global aspects of pacC regulation of pathogenicity genes in Colletotrichum gloeosporioides as revealed by transcriptome analysis.</title>
        <authorList>
            <person name="Alkan N."/>
            <person name="Meng X."/>
            <person name="Friedlander G."/>
            <person name="Reuveni E."/>
            <person name="Sukno S."/>
            <person name="Sherman A."/>
            <person name="Thon M."/>
            <person name="Fluhr R."/>
            <person name="Prusky D."/>
        </authorList>
    </citation>
    <scope>NUCLEOTIDE SEQUENCE [LARGE SCALE GENOMIC DNA]</scope>
    <source>
        <strain evidence="2">Cg-14</strain>
    </source>
</reference>
<dbReference type="HOGENOM" id="CLU_3413091_0_0_1"/>
<evidence type="ECO:0000313" key="2">
    <source>
        <dbReference type="Proteomes" id="UP000015530"/>
    </source>
</evidence>